<dbReference type="Gene3D" id="3.90.550.10">
    <property type="entry name" value="Spore Coat Polysaccharide Biosynthesis Protein SpsA, Chain A"/>
    <property type="match status" value="1"/>
</dbReference>
<dbReference type="AlphaFoldDB" id="A0A1E5QC69"/>
<dbReference type="NCBIfam" id="TIGR03584">
    <property type="entry name" value="PseF"/>
    <property type="match status" value="1"/>
</dbReference>
<dbReference type="PANTHER" id="PTHR21485">
    <property type="entry name" value="HAD SUPERFAMILY MEMBERS CMAS AND KDSC"/>
    <property type="match status" value="1"/>
</dbReference>
<dbReference type="Proteomes" id="UP000095347">
    <property type="component" value="Unassembled WGS sequence"/>
</dbReference>
<evidence type="ECO:0000313" key="1">
    <source>
        <dbReference type="EMBL" id="OEJ69577.1"/>
    </source>
</evidence>
<reference evidence="2" key="1">
    <citation type="submission" date="2016-07" db="EMBL/GenBank/DDBJ databases">
        <authorList>
            <person name="Florea S."/>
            <person name="Webb J.S."/>
            <person name="Jaromczyk J."/>
            <person name="Schardl C.L."/>
        </authorList>
    </citation>
    <scope>NUCLEOTIDE SEQUENCE [LARGE SCALE GENOMIC DNA]</scope>
    <source>
        <strain evidence="2">MV-1</strain>
    </source>
</reference>
<dbReference type="OrthoDB" id="9805604at2"/>
<protein>
    <submittedName>
        <fullName evidence="1">Pseudaminic acid cytidylyltransferase</fullName>
    </submittedName>
</protein>
<name>A0A1E5QC69_9PROT</name>
<dbReference type="PANTHER" id="PTHR21485:SF6">
    <property type="entry name" value="N-ACYLNEURAMINATE CYTIDYLYLTRANSFERASE-RELATED"/>
    <property type="match status" value="1"/>
</dbReference>
<dbReference type="CDD" id="cd02513">
    <property type="entry name" value="CMP-NeuAc_Synthase"/>
    <property type="match status" value="1"/>
</dbReference>
<keyword evidence="2" id="KW-1185">Reference proteome</keyword>
<dbReference type="InterPro" id="IPR020039">
    <property type="entry name" value="PseF"/>
</dbReference>
<proteinExistence type="predicted"/>
<keyword evidence="1" id="KW-0808">Transferase</keyword>
<dbReference type="InterPro" id="IPR003329">
    <property type="entry name" value="Cytidylyl_trans"/>
</dbReference>
<dbReference type="InterPro" id="IPR050793">
    <property type="entry name" value="CMP-NeuNAc_synthase"/>
</dbReference>
<dbReference type="EMBL" id="MCGG01000003">
    <property type="protein sequence ID" value="OEJ69577.1"/>
    <property type="molecule type" value="Genomic_DNA"/>
</dbReference>
<sequence>MRVCIIPARGGSERIPQKNIKLFCGKPIIAYSITAALESQCFDRVIVSTDSPEVADVAQKYGAEVPFLRPAELADAHMSIGATLNHAINWLRENDRQPDYVCLLLATAPFVRPQTLRDAFSRLEENPSKFFCFGVVKFAAPIQRAFKISQQGTIEMFQPEHFASRSQDLEPAYHDAAQFCWGRVEGFLNNLPSFSEHSIAYILPSTEVQDIDTQEDWDKAEIMCRMREEA</sequence>
<comment type="caution">
    <text evidence="1">The sequence shown here is derived from an EMBL/GenBank/DDBJ whole genome shotgun (WGS) entry which is preliminary data.</text>
</comment>
<dbReference type="SUPFAM" id="SSF53448">
    <property type="entry name" value="Nucleotide-diphospho-sugar transferases"/>
    <property type="match status" value="1"/>
</dbReference>
<dbReference type="Pfam" id="PF02348">
    <property type="entry name" value="CTP_transf_3"/>
    <property type="match status" value="1"/>
</dbReference>
<organism evidence="1 2">
    <name type="scientific">Magnetovibrio blakemorei</name>
    <dbReference type="NCBI Taxonomy" id="28181"/>
    <lineage>
        <taxon>Bacteria</taxon>
        <taxon>Pseudomonadati</taxon>
        <taxon>Pseudomonadota</taxon>
        <taxon>Alphaproteobacteria</taxon>
        <taxon>Rhodospirillales</taxon>
        <taxon>Magnetovibrionaceae</taxon>
        <taxon>Magnetovibrio</taxon>
    </lineage>
</organism>
<gene>
    <name evidence="1" type="ORF">BEN30_02560</name>
</gene>
<dbReference type="InterPro" id="IPR029044">
    <property type="entry name" value="Nucleotide-diphossugar_trans"/>
</dbReference>
<dbReference type="GO" id="GO:0008781">
    <property type="term" value="F:N-acylneuraminate cytidylyltransferase activity"/>
    <property type="evidence" value="ECO:0007669"/>
    <property type="project" value="TreeGrafter"/>
</dbReference>
<keyword evidence="1" id="KW-0548">Nucleotidyltransferase</keyword>
<accession>A0A1E5QC69</accession>
<dbReference type="STRING" id="28181.BEN30_02560"/>
<evidence type="ECO:0000313" key="2">
    <source>
        <dbReference type="Proteomes" id="UP000095347"/>
    </source>
</evidence>